<evidence type="ECO:0000259" key="13">
    <source>
        <dbReference type="PROSITE" id="PS50206"/>
    </source>
</evidence>
<dbReference type="PANTHER" id="PTHR10953">
    <property type="entry name" value="UBIQUITIN-ACTIVATING ENZYME E1"/>
    <property type="match status" value="1"/>
</dbReference>
<dbReference type="GO" id="GO:0008641">
    <property type="term" value="F:ubiquitin-like modifier activating enzyme activity"/>
    <property type="evidence" value="ECO:0007669"/>
    <property type="project" value="InterPro"/>
</dbReference>
<dbReference type="RefSeq" id="WP_002658764.1">
    <property type="nucleotide sequence ID" value="NZ_JH719942.1"/>
</dbReference>
<dbReference type="Gene3D" id="3.40.250.10">
    <property type="entry name" value="Rhodanese-like domain"/>
    <property type="match status" value="1"/>
</dbReference>
<evidence type="ECO:0000256" key="7">
    <source>
        <dbReference type="ARBA" id="ARBA00063809"/>
    </source>
</evidence>
<dbReference type="Proteomes" id="UP000005113">
    <property type="component" value="Unassembled WGS sequence"/>
</dbReference>
<evidence type="ECO:0000256" key="11">
    <source>
        <dbReference type="ARBA" id="ARBA00075328"/>
    </source>
</evidence>
<keyword evidence="3" id="KW-0547">Nucleotide-binding</keyword>
<dbReference type="PROSITE" id="PS50206">
    <property type="entry name" value="RHODANESE_3"/>
    <property type="match status" value="1"/>
</dbReference>
<dbReference type="EMBL" id="JH719942">
    <property type="protein sequence ID" value="EJF53251.1"/>
    <property type="molecule type" value="Genomic_DNA"/>
</dbReference>
<protein>
    <recommendedName>
        <fullName evidence="9">Molybdopterin-synthase adenylyltransferase</fullName>
        <ecNumber evidence="8">2.7.7.80</ecNumber>
    </recommendedName>
    <alternativeName>
        <fullName evidence="12">MoaD protein adenylase</fullName>
    </alternativeName>
    <alternativeName>
        <fullName evidence="10">Molybdopterin-converting factor subunit 1 adenylase</fullName>
    </alternativeName>
    <alternativeName>
        <fullName evidence="11">Sulfur carrier protein MoaD adenylyltransferase</fullName>
    </alternativeName>
</protein>
<dbReference type="CDD" id="cd00757">
    <property type="entry name" value="ThiF_MoeB_HesA_family"/>
    <property type="match status" value="1"/>
</dbReference>
<name>J0XW61_9BACT</name>
<dbReference type="GO" id="GO:0005524">
    <property type="term" value="F:ATP binding"/>
    <property type="evidence" value="ECO:0007669"/>
    <property type="project" value="UniProtKB-KW"/>
</dbReference>
<dbReference type="InterPro" id="IPR000594">
    <property type="entry name" value="ThiF_NAD_FAD-bd"/>
</dbReference>
<reference evidence="15" key="1">
    <citation type="journal article" date="2012" name="Stand. Genomic Sci.">
        <title>Permanent draft genome sequence of the gliding predator Saprospira grandis strain Sa g1 (= HR1).</title>
        <authorList>
            <person name="Mavromatis K."/>
            <person name="Chertkov O."/>
            <person name="Lapidus A."/>
            <person name="Nolan M."/>
            <person name="Lucas S."/>
            <person name="Tice H."/>
            <person name="Del Rio T.G."/>
            <person name="Cheng J.F."/>
            <person name="Han C."/>
            <person name="Tapia R."/>
            <person name="Bruce D."/>
            <person name="Goodwin L.A."/>
            <person name="Pitluck S."/>
            <person name="Huntemann M."/>
            <person name="Liolios K."/>
            <person name="Pagani I."/>
            <person name="Ivanova N."/>
            <person name="Mikhailova N."/>
            <person name="Pati A."/>
            <person name="Chen A."/>
            <person name="Palaniappan K."/>
            <person name="Land M."/>
            <person name="Brambilla E.M."/>
            <person name="Rohde M."/>
            <person name="Spring S."/>
            <person name="Goker M."/>
            <person name="Detter J.C."/>
            <person name="Bristow J."/>
            <person name="Eisen J.A."/>
            <person name="Markowitz V."/>
            <person name="Hugenholtz P."/>
            <person name="Kyrpides N.C."/>
            <person name="Klenk H.P."/>
            <person name="Woyke T."/>
        </authorList>
    </citation>
    <scope>NUCLEOTIDE SEQUENCE [LARGE SCALE GENOMIC DNA]</scope>
    <source>
        <strain evidence="15">DSM 2844</strain>
    </source>
</reference>
<evidence type="ECO:0000256" key="8">
    <source>
        <dbReference type="ARBA" id="ARBA00066884"/>
    </source>
</evidence>
<dbReference type="Pfam" id="PF00899">
    <property type="entry name" value="ThiF"/>
    <property type="match status" value="1"/>
</dbReference>
<dbReference type="Pfam" id="PF00581">
    <property type="entry name" value="Rhodanese"/>
    <property type="match status" value="1"/>
</dbReference>
<dbReference type="AlphaFoldDB" id="J0XW61"/>
<dbReference type="PANTHER" id="PTHR10953:SF102">
    <property type="entry name" value="ADENYLYLTRANSFERASE AND SULFURTRANSFERASE MOCS3"/>
    <property type="match status" value="1"/>
</dbReference>
<comment type="similarity">
    <text evidence="1">Belongs to the HesA/MoeB/ThiF family.</text>
</comment>
<dbReference type="GO" id="GO:0008146">
    <property type="term" value="F:sulfotransferase activity"/>
    <property type="evidence" value="ECO:0007669"/>
    <property type="project" value="TreeGrafter"/>
</dbReference>
<evidence type="ECO:0000256" key="10">
    <source>
        <dbReference type="ARBA" id="ARBA00075110"/>
    </source>
</evidence>
<accession>J0XW61</accession>
<sequence length="383" mass="42091">MANIEFSKAELERYSRHIIIPEFNIAGQRKLKAAKVLVVGSGGLGSPLLLYLAAAGVGHIGIVDYDRVDDSNLQRQVLFGTESIGQLKAEAAKARIEALNPHIEVSVYNEFLNSENALDIVKGYDVVADGTDNFPTRYLVNDACVILGKTNVYASIYRFEGQVSVFNYKDEAGNLGPHYRDLFPSPPPPGLVPSCSEGGVLGVLPGIIGSLQALEVIKVITGVGEPLVGRLYLFDALTFSHRTLKIWKNPNTPEITELIDYEQFCGVEEAKEEQPVAAVPSISVQELKQWQEESRVFVLIDVRESYEQEIVDIGGQLIPKGEIEQQLDQIPKTGDVVLHCRSGKRSADVIELLQAQYGYTNLLNLEGGILAYAKEVDQELATY</sequence>
<comment type="catalytic activity">
    <reaction evidence="5">
        <text>[molybdopterin-synthase sulfur-carrier protein]-C-terminal Gly-Gly + ATP + H(+) = [molybdopterin-synthase sulfur-carrier protein]-C-terminal Gly-Gly-AMP + diphosphate</text>
        <dbReference type="Rhea" id="RHEA:43616"/>
        <dbReference type="Rhea" id="RHEA-COMP:12159"/>
        <dbReference type="Rhea" id="RHEA-COMP:12202"/>
        <dbReference type="ChEBI" id="CHEBI:15378"/>
        <dbReference type="ChEBI" id="CHEBI:30616"/>
        <dbReference type="ChEBI" id="CHEBI:33019"/>
        <dbReference type="ChEBI" id="CHEBI:90618"/>
        <dbReference type="ChEBI" id="CHEBI:90778"/>
        <dbReference type="EC" id="2.7.7.80"/>
    </reaction>
</comment>
<dbReference type="GO" id="GO:0061605">
    <property type="term" value="F:molybdopterin-synthase adenylyltransferase activity"/>
    <property type="evidence" value="ECO:0007669"/>
    <property type="project" value="UniProtKB-EC"/>
</dbReference>
<evidence type="ECO:0000256" key="1">
    <source>
        <dbReference type="ARBA" id="ARBA00009919"/>
    </source>
</evidence>
<proteinExistence type="inferred from homology"/>
<dbReference type="InterPro" id="IPR035985">
    <property type="entry name" value="Ubiquitin-activating_enz"/>
</dbReference>
<dbReference type="OrthoDB" id="9804286at2"/>
<feature type="domain" description="Rhodanese" evidence="13">
    <location>
        <begin position="293"/>
        <end position="381"/>
    </location>
</feature>
<dbReference type="EC" id="2.7.7.80" evidence="8"/>
<comment type="function">
    <text evidence="6">Catalyzes the adenylation by ATP of the carboxyl group of the C-terminal glycine of sulfur carrier protein MoaD.</text>
</comment>
<evidence type="ECO:0000256" key="2">
    <source>
        <dbReference type="ARBA" id="ARBA00022679"/>
    </source>
</evidence>
<evidence type="ECO:0000256" key="3">
    <source>
        <dbReference type="ARBA" id="ARBA00022741"/>
    </source>
</evidence>
<dbReference type="SMART" id="SM00450">
    <property type="entry name" value="RHOD"/>
    <property type="match status" value="1"/>
</dbReference>
<gene>
    <name evidence="14" type="ORF">SapgrDRAFT_1538</name>
</gene>
<organism evidence="14 15">
    <name type="scientific">Saprospira grandis DSM 2844</name>
    <dbReference type="NCBI Taxonomy" id="694433"/>
    <lineage>
        <taxon>Bacteria</taxon>
        <taxon>Pseudomonadati</taxon>
        <taxon>Bacteroidota</taxon>
        <taxon>Saprospiria</taxon>
        <taxon>Saprospirales</taxon>
        <taxon>Saprospiraceae</taxon>
        <taxon>Saprospira</taxon>
    </lineage>
</organism>
<dbReference type="FunFam" id="3.40.50.720:FF:000033">
    <property type="entry name" value="Adenylyltransferase and sulfurtransferase MOCS3"/>
    <property type="match status" value="1"/>
</dbReference>
<evidence type="ECO:0000256" key="9">
    <source>
        <dbReference type="ARBA" id="ARBA00073635"/>
    </source>
</evidence>
<dbReference type="GO" id="GO:0005829">
    <property type="term" value="C:cytosol"/>
    <property type="evidence" value="ECO:0007669"/>
    <property type="project" value="TreeGrafter"/>
</dbReference>
<dbReference type="NCBIfam" id="NF004281">
    <property type="entry name" value="PRK05690.1"/>
    <property type="match status" value="1"/>
</dbReference>
<keyword evidence="4" id="KW-0067">ATP-binding</keyword>
<evidence type="ECO:0000313" key="14">
    <source>
        <dbReference type="EMBL" id="EJF53251.1"/>
    </source>
</evidence>
<evidence type="ECO:0000256" key="5">
    <source>
        <dbReference type="ARBA" id="ARBA00052218"/>
    </source>
</evidence>
<dbReference type="InterPro" id="IPR036873">
    <property type="entry name" value="Rhodanese-like_dom_sf"/>
</dbReference>
<dbReference type="InterPro" id="IPR045886">
    <property type="entry name" value="ThiF/MoeB/HesA"/>
</dbReference>
<dbReference type="GO" id="GO:0004792">
    <property type="term" value="F:thiosulfate-cyanide sulfurtransferase activity"/>
    <property type="evidence" value="ECO:0007669"/>
    <property type="project" value="TreeGrafter"/>
</dbReference>
<evidence type="ECO:0000313" key="15">
    <source>
        <dbReference type="Proteomes" id="UP000005113"/>
    </source>
</evidence>
<dbReference type="InterPro" id="IPR001763">
    <property type="entry name" value="Rhodanese-like_dom"/>
</dbReference>
<dbReference type="HOGENOM" id="CLU_013325_1_0_10"/>
<evidence type="ECO:0000256" key="4">
    <source>
        <dbReference type="ARBA" id="ARBA00022840"/>
    </source>
</evidence>
<comment type="subunit">
    <text evidence="7">Homodimer. Forms a stable heterotetrameric complex of 2 MoeB and 2 MoaD during adenylation of MoaD.</text>
</comment>
<evidence type="ECO:0000256" key="6">
    <source>
        <dbReference type="ARBA" id="ARBA00055169"/>
    </source>
</evidence>
<dbReference type="SUPFAM" id="SSF69572">
    <property type="entry name" value="Activating enzymes of the ubiquitin-like proteins"/>
    <property type="match status" value="1"/>
</dbReference>
<keyword evidence="2" id="KW-0808">Transferase</keyword>
<evidence type="ECO:0000256" key="12">
    <source>
        <dbReference type="ARBA" id="ARBA00078531"/>
    </source>
</evidence>
<dbReference type="Gene3D" id="3.40.50.720">
    <property type="entry name" value="NAD(P)-binding Rossmann-like Domain"/>
    <property type="match status" value="1"/>
</dbReference>